<organism evidence="1 2">
    <name type="scientific">Streptomyces durocortorensis</name>
    <dbReference type="NCBI Taxonomy" id="2811104"/>
    <lineage>
        <taxon>Bacteria</taxon>
        <taxon>Bacillati</taxon>
        <taxon>Actinomycetota</taxon>
        <taxon>Actinomycetes</taxon>
        <taxon>Kitasatosporales</taxon>
        <taxon>Streptomycetaceae</taxon>
        <taxon>Streptomyces</taxon>
    </lineage>
</organism>
<gene>
    <name evidence="1" type="ORF">RI138_24570</name>
</gene>
<evidence type="ECO:0000313" key="2">
    <source>
        <dbReference type="Proteomes" id="UP001303236"/>
    </source>
</evidence>
<dbReference type="Proteomes" id="UP001303236">
    <property type="component" value="Chromosome"/>
</dbReference>
<proteinExistence type="predicted"/>
<dbReference type="EMBL" id="CP134500">
    <property type="protein sequence ID" value="WNF29749.1"/>
    <property type="molecule type" value="Genomic_DNA"/>
</dbReference>
<sequence>MIFGSGRQPGWAEERWGHTDQWALYAERAAGLPPEGRRAGPDYAVRGALAS</sequence>
<keyword evidence="2" id="KW-1185">Reference proteome</keyword>
<accession>A0ABY9W0T2</accession>
<evidence type="ECO:0000313" key="1">
    <source>
        <dbReference type="EMBL" id="WNF29749.1"/>
    </source>
</evidence>
<protein>
    <submittedName>
        <fullName evidence="1">Uncharacterized protein</fullName>
    </submittedName>
</protein>
<reference evidence="1 2" key="1">
    <citation type="submission" date="2023-09" db="EMBL/GenBank/DDBJ databases">
        <title>Genome completion map analysis of the actinomycetes C11-1.</title>
        <authorList>
            <person name="Qin P."/>
            <person name="Guan P."/>
        </authorList>
    </citation>
    <scope>NUCLEOTIDE SEQUENCE [LARGE SCALE GENOMIC DNA]</scope>
    <source>
        <strain evidence="1 2">C11-1</strain>
    </source>
</reference>
<name>A0ABY9W0T2_9ACTN</name>